<accession>A0A2T2XA25</accession>
<comment type="caution">
    <text evidence="2">The sequence shown here is derived from an EMBL/GenBank/DDBJ whole genome shotgun (WGS) entry which is preliminary data.</text>
</comment>
<reference evidence="2 3" key="1">
    <citation type="journal article" date="2014" name="BMC Genomics">
        <title>Comparison of environmental and isolate Sulfobacillus genomes reveals diverse carbon, sulfur, nitrogen, and hydrogen metabolisms.</title>
        <authorList>
            <person name="Justice N.B."/>
            <person name="Norman A."/>
            <person name="Brown C.T."/>
            <person name="Singh A."/>
            <person name="Thomas B.C."/>
            <person name="Banfield J.F."/>
        </authorList>
    </citation>
    <scope>NUCLEOTIDE SEQUENCE [LARGE SCALE GENOMIC DNA]</scope>
    <source>
        <strain evidence="2">AMDSBA1</strain>
    </source>
</reference>
<dbReference type="AlphaFoldDB" id="A0A2T2XA25"/>
<feature type="region of interest" description="Disordered" evidence="1">
    <location>
        <begin position="121"/>
        <end position="141"/>
    </location>
</feature>
<sequence length="141" mass="16082">MQYATIKIIVIYGYNHNKFSENQHENIGLAMWNHVNYHNIAPATVPELHGETDKKPKTHVVAQCYSLVSAATPMARGTVKKRHKMCGFLRSDKWHEMCLIKKAGGVTTFFNRRNIGVYSRRDQTSAPPYPMLSGPEDVHVR</sequence>
<evidence type="ECO:0000313" key="2">
    <source>
        <dbReference type="EMBL" id="PSR31297.1"/>
    </source>
</evidence>
<protein>
    <submittedName>
        <fullName evidence="2">Uncharacterized protein</fullName>
    </submittedName>
</protein>
<evidence type="ECO:0000256" key="1">
    <source>
        <dbReference type="SAM" id="MobiDB-lite"/>
    </source>
</evidence>
<proteinExistence type="predicted"/>
<organism evidence="2 3">
    <name type="scientific">Sulfobacillus benefaciens</name>
    <dbReference type="NCBI Taxonomy" id="453960"/>
    <lineage>
        <taxon>Bacteria</taxon>
        <taxon>Bacillati</taxon>
        <taxon>Bacillota</taxon>
        <taxon>Clostridia</taxon>
        <taxon>Eubacteriales</taxon>
        <taxon>Clostridiales Family XVII. Incertae Sedis</taxon>
        <taxon>Sulfobacillus</taxon>
    </lineage>
</organism>
<dbReference type="Proteomes" id="UP000242699">
    <property type="component" value="Unassembled WGS sequence"/>
</dbReference>
<name>A0A2T2XA25_9FIRM</name>
<evidence type="ECO:0000313" key="3">
    <source>
        <dbReference type="Proteomes" id="UP000242699"/>
    </source>
</evidence>
<dbReference type="EMBL" id="PXYT01000003">
    <property type="protein sequence ID" value="PSR31297.1"/>
    <property type="molecule type" value="Genomic_DNA"/>
</dbReference>
<gene>
    <name evidence="2" type="ORF">C7B43_02705</name>
</gene>